<dbReference type="SUPFAM" id="SSF51971">
    <property type="entry name" value="Nucleotide-binding domain"/>
    <property type="match status" value="1"/>
</dbReference>
<evidence type="ECO:0000256" key="3">
    <source>
        <dbReference type="ARBA" id="ARBA00022630"/>
    </source>
</evidence>
<sequence>MKIVVVGAGVIGLTTALTLKRKLDCDVVVVAKELPGDADPIYTSTKAGAQWSSSPGNKRAKFSYRIFDELSRVPEAWVAKIPLYKGEIDPQGPATEPELRSFVDNYEWIGEDPQKFPGVSHIYKFDTFTISPPQYLAYLAGELLRLGVAIQRGVVRNFQDIAADYVVNCTGIQYNSIDGCHDAALRPIRGHTLLIENTLPYQVMFKEHNPVEEGEFLMLFPRKEGCAVLGGIYDAHSPAFDTSVHADYVERLRAKATRHLPELQGEIRVLKHNIGFRPHRDGGVRIEVDPENPKLVHNYGCSNLGFTESWACAQEVLDLIKSKN</sequence>
<evidence type="ECO:0000256" key="2">
    <source>
        <dbReference type="ARBA" id="ARBA00006730"/>
    </source>
</evidence>
<keyword evidence="5" id="KW-0560">Oxidoreductase</keyword>
<dbReference type="Pfam" id="PF01266">
    <property type="entry name" value="DAO"/>
    <property type="match status" value="1"/>
</dbReference>
<accession>A0ABQ7RVS1</accession>
<organism evidence="7 8">
    <name type="scientific">Pichia angusta</name>
    <name type="common">Yeast</name>
    <name type="synonym">Hansenula polymorpha</name>
    <dbReference type="NCBI Taxonomy" id="870730"/>
    <lineage>
        <taxon>Eukaryota</taxon>
        <taxon>Fungi</taxon>
        <taxon>Dikarya</taxon>
        <taxon>Ascomycota</taxon>
        <taxon>Saccharomycotina</taxon>
        <taxon>Pichiomycetes</taxon>
        <taxon>Pichiales</taxon>
        <taxon>Pichiaceae</taxon>
        <taxon>Ogataea</taxon>
    </lineage>
</organism>
<evidence type="ECO:0000313" key="7">
    <source>
        <dbReference type="EMBL" id="KAG7849199.1"/>
    </source>
</evidence>
<reference evidence="7 8" key="1">
    <citation type="journal article" date="2021" name="G3 (Bethesda)">
        <title>Genomic diversity, chromosomal rearrangements, and interspecies hybridization in the ogataea polymorpha species complex.</title>
        <authorList>
            <person name="Hanson S.J."/>
            <person name="Cinneide E.O."/>
            <person name="Salzberg L.I."/>
            <person name="Wolfe K.H."/>
            <person name="McGowan J."/>
            <person name="Fitzpatrick D.A."/>
            <person name="Matlin K."/>
        </authorList>
    </citation>
    <scope>NUCLEOTIDE SEQUENCE [LARGE SCALE GENOMIC DNA]</scope>
    <source>
        <strain evidence="7">51-138</strain>
    </source>
</reference>
<dbReference type="Gene3D" id="3.30.9.10">
    <property type="entry name" value="D-Amino Acid Oxidase, subunit A, domain 2"/>
    <property type="match status" value="1"/>
</dbReference>
<comment type="cofactor">
    <cofactor evidence="1">
        <name>FAD</name>
        <dbReference type="ChEBI" id="CHEBI:57692"/>
    </cofactor>
</comment>
<gene>
    <name evidence="7" type="ORF">KL940_002881</name>
</gene>
<dbReference type="PANTHER" id="PTHR11530">
    <property type="entry name" value="D-AMINO ACID OXIDASE"/>
    <property type="match status" value="1"/>
</dbReference>
<dbReference type="PIRSF" id="PIRSF000189">
    <property type="entry name" value="D-aa_oxidase"/>
    <property type="match status" value="1"/>
</dbReference>
<feature type="domain" description="FAD dependent oxidoreductase" evidence="6">
    <location>
        <begin position="2"/>
        <end position="318"/>
    </location>
</feature>
<name>A0ABQ7RVS1_PICAN</name>
<keyword evidence="4" id="KW-0274">FAD</keyword>
<dbReference type="InterPro" id="IPR023209">
    <property type="entry name" value="DAO"/>
</dbReference>
<dbReference type="EMBL" id="JAHLVD010000007">
    <property type="protein sequence ID" value="KAG7849199.1"/>
    <property type="molecule type" value="Genomic_DNA"/>
</dbReference>
<keyword evidence="3" id="KW-0285">Flavoprotein</keyword>
<dbReference type="PANTHER" id="PTHR11530:SF16">
    <property type="entry name" value="D-AMINO ACID OXIDASE (AFU_ORTHOLOGUE AFUA_5G11290)"/>
    <property type="match status" value="1"/>
</dbReference>
<evidence type="ECO:0000256" key="4">
    <source>
        <dbReference type="ARBA" id="ARBA00022827"/>
    </source>
</evidence>
<protein>
    <recommendedName>
        <fullName evidence="6">FAD dependent oxidoreductase domain-containing protein</fullName>
    </recommendedName>
</protein>
<dbReference type="InterPro" id="IPR006076">
    <property type="entry name" value="FAD-dep_OxRdtase"/>
</dbReference>
<proteinExistence type="inferred from homology"/>
<comment type="similarity">
    <text evidence="2">Belongs to the DAMOX/DASOX family.</text>
</comment>
<evidence type="ECO:0000313" key="8">
    <source>
        <dbReference type="Proteomes" id="UP001197328"/>
    </source>
</evidence>
<dbReference type="Proteomes" id="UP001197328">
    <property type="component" value="Unassembled WGS sequence"/>
</dbReference>
<evidence type="ECO:0000256" key="1">
    <source>
        <dbReference type="ARBA" id="ARBA00001974"/>
    </source>
</evidence>
<keyword evidence="8" id="KW-1185">Reference proteome</keyword>
<dbReference type="Gene3D" id="3.40.50.720">
    <property type="entry name" value="NAD(P)-binding Rossmann-like Domain"/>
    <property type="match status" value="1"/>
</dbReference>
<dbReference type="SUPFAM" id="SSF54373">
    <property type="entry name" value="FAD-linked reductases, C-terminal domain"/>
    <property type="match status" value="1"/>
</dbReference>
<comment type="caution">
    <text evidence="7">The sequence shown here is derived from an EMBL/GenBank/DDBJ whole genome shotgun (WGS) entry which is preliminary data.</text>
</comment>
<evidence type="ECO:0000259" key="6">
    <source>
        <dbReference type="Pfam" id="PF01266"/>
    </source>
</evidence>
<evidence type="ECO:0000256" key="5">
    <source>
        <dbReference type="ARBA" id="ARBA00023002"/>
    </source>
</evidence>